<proteinExistence type="predicted"/>
<evidence type="ECO:0000313" key="1">
    <source>
        <dbReference type="EMBL" id="KAK4422007.1"/>
    </source>
</evidence>
<accession>A0AAE1Y2D3</accession>
<reference evidence="1" key="1">
    <citation type="submission" date="2020-06" db="EMBL/GenBank/DDBJ databases">
        <authorList>
            <person name="Li T."/>
            <person name="Hu X."/>
            <person name="Zhang T."/>
            <person name="Song X."/>
            <person name="Zhang H."/>
            <person name="Dai N."/>
            <person name="Sheng W."/>
            <person name="Hou X."/>
            <person name="Wei L."/>
        </authorList>
    </citation>
    <scope>NUCLEOTIDE SEQUENCE</scope>
    <source>
        <strain evidence="1">3651</strain>
        <tissue evidence="1">Leaf</tissue>
    </source>
</reference>
<protein>
    <submittedName>
        <fullName evidence="1">Uncharacterized protein</fullName>
    </submittedName>
</protein>
<reference evidence="1" key="2">
    <citation type="journal article" date="2024" name="Plant">
        <title>Genomic evolution and insights into agronomic trait innovations of Sesamum species.</title>
        <authorList>
            <person name="Miao H."/>
            <person name="Wang L."/>
            <person name="Qu L."/>
            <person name="Liu H."/>
            <person name="Sun Y."/>
            <person name="Le M."/>
            <person name="Wang Q."/>
            <person name="Wei S."/>
            <person name="Zheng Y."/>
            <person name="Lin W."/>
            <person name="Duan Y."/>
            <person name="Cao H."/>
            <person name="Xiong S."/>
            <person name="Wang X."/>
            <person name="Wei L."/>
            <person name="Li C."/>
            <person name="Ma Q."/>
            <person name="Ju M."/>
            <person name="Zhao R."/>
            <person name="Li G."/>
            <person name="Mu C."/>
            <person name="Tian Q."/>
            <person name="Mei H."/>
            <person name="Zhang T."/>
            <person name="Gao T."/>
            <person name="Zhang H."/>
        </authorList>
    </citation>
    <scope>NUCLEOTIDE SEQUENCE</scope>
    <source>
        <strain evidence="1">3651</strain>
    </source>
</reference>
<evidence type="ECO:0000313" key="2">
    <source>
        <dbReference type="Proteomes" id="UP001293254"/>
    </source>
</evidence>
<organism evidence="1 2">
    <name type="scientific">Sesamum alatum</name>
    <dbReference type="NCBI Taxonomy" id="300844"/>
    <lineage>
        <taxon>Eukaryota</taxon>
        <taxon>Viridiplantae</taxon>
        <taxon>Streptophyta</taxon>
        <taxon>Embryophyta</taxon>
        <taxon>Tracheophyta</taxon>
        <taxon>Spermatophyta</taxon>
        <taxon>Magnoliopsida</taxon>
        <taxon>eudicotyledons</taxon>
        <taxon>Gunneridae</taxon>
        <taxon>Pentapetalae</taxon>
        <taxon>asterids</taxon>
        <taxon>lamiids</taxon>
        <taxon>Lamiales</taxon>
        <taxon>Pedaliaceae</taxon>
        <taxon>Sesamum</taxon>
    </lineage>
</organism>
<dbReference type="AlphaFoldDB" id="A0AAE1Y2D3"/>
<sequence>MDQSELSQDPTTDYVATMEASPAWNAWCDEMAENMWNEWQYTNDATPIVNLANDDEFENDTQDCYVPTAEWCPKIGYSGNDNGTVADTQANVDVNATSTASAKKIGSTGKKIKAKVFVQDDGLTTAVNTFCDSAYERLGELRKNTIC</sequence>
<keyword evidence="2" id="KW-1185">Reference proteome</keyword>
<dbReference type="Proteomes" id="UP001293254">
    <property type="component" value="Unassembled WGS sequence"/>
</dbReference>
<dbReference type="EMBL" id="JACGWO010000008">
    <property type="protein sequence ID" value="KAK4422007.1"/>
    <property type="molecule type" value="Genomic_DNA"/>
</dbReference>
<name>A0AAE1Y2D3_9LAMI</name>
<gene>
    <name evidence="1" type="ORF">Salat_2151400</name>
</gene>
<comment type="caution">
    <text evidence="1">The sequence shown here is derived from an EMBL/GenBank/DDBJ whole genome shotgun (WGS) entry which is preliminary data.</text>
</comment>